<sequence>MNTHTVKAASFVTILAVCATTAYVYWTPRRKRVPRSQLPPDMSTWRRAGDDSSCYKDPWPLLSPLMNEYGYDIWTRDDFIPGSRHYCASDPPTCSLGRHFPRKTSLPQSHMMSLQVTNGLVCAARHKKGFDVAIKTICAGGQGQSQLRILRKLATGADAMRPTNHVLPMFEEIHLDDIVFGVFPYLTTTLDNSLFCTELCTAGDMINVMLQMLEATIFIHDRLIAHQDLFINNFLCEYLPCSLAERHAMPPRVFLIDFESAVDFPADSRPEDRLVDSHFFGDTFTRAKAPETLRKGVPFDPFALDIWQLGYRLAMYGTRFTAIDNIILEMGKDDPKARPSARDVFERIREVMRSIPPEDLDVQPVDWELVQNGYYDES</sequence>
<dbReference type="InterPro" id="IPR011009">
    <property type="entry name" value="Kinase-like_dom_sf"/>
</dbReference>
<keyword evidence="4" id="KW-1185">Reference proteome</keyword>
<keyword evidence="3" id="KW-0808">Transferase</keyword>
<evidence type="ECO:0000313" key="3">
    <source>
        <dbReference type="EMBL" id="KAK7029803.1"/>
    </source>
</evidence>
<dbReference type="SUPFAM" id="SSF56112">
    <property type="entry name" value="Protein kinase-like (PK-like)"/>
    <property type="match status" value="1"/>
</dbReference>
<evidence type="ECO:0000313" key="4">
    <source>
        <dbReference type="Proteomes" id="UP001362999"/>
    </source>
</evidence>
<feature type="domain" description="Protein kinase" evidence="2">
    <location>
        <begin position="107"/>
        <end position="378"/>
    </location>
</feature>
<dbReference type="InterPro" id="IPR000719">
    <property type="entry name" value="Prot_kinase_dom"/>
</dbReference>
<dbReference type="Gene3D" id="1.10.510.10">
    <property type="entry name" value="Transferase(Phosphotransferase) domain 1"/>
    <property type="match status" value="1"/>
</dbReference>
<dbReference type="EMBL" id="JAWWNJ010000026">
    <property type="protein sequence ID" value="KAK7029803.1"/>
    <property type="molecule type" value="Genomic_DNA"/>
</dbReference>
<dbReference type="GO" id="GO:0004672">
    <property type="term" value="F:protein kinase activity"/>
    <property type="evidence" value="ECO:0007669"/>
    <property type="project" value="InterPro"/>
</dbReference>
<organism evidence="3 4">
    <name type="scientific">Favolaschia claudopus</name>
    <dbReference type="NCBI Taxonomy" id="2862362"/>
    <lineage>
        <taxon>Eukaryota</taxon>
        <taxon>Fungi</taxon>
        <taxon>Dikarya</taxon>
        <taxon>Basidiomycota</taxon>
        <taxon>Agaricomycotina</taxon>
        <taxon>Agaricomycetes</taxon>
        <taxon>Agaricomycetidae</taxon>
        <taxon>Agaricales</taxon>
        <taxon>Marasmiineae</taxon>
        <taxon>Mycenaceae</taxon>
        <taxon>Favolaschia</taxon>
    </lineage>
</organism>
<keyword evidence="1" id="KW-1133">Transmembrane helix</keyword>
<keyword evidence="1" id="KW-0472">Membrane</keyword>
<reference evidence="3 4" key="1">
    <citation type="journal article" date="2024" name="J Genomics">
        <title>Draft genome sequencing and assembly of Favolaschia claudopus CIRM-BRFM 2984 isolated from oak limbs.</title>
        <authorList>
            <person name="Navarro D."/>
            <person name="Drula E."/>
            <person name="Chaduli D."/>
            <person name="Cazenave R."/>
            <person name="Ahrendt S."/>
            <person name="Wang J."/>
            <person name="Lipzen A."/>
            <person name="Daum C."/>
            <person name="Barry K."/>
            <person name="Grigoriev I.V."/>
            <person name="Favel A."/>
            <person name="Rosso M.N."/>
            <person name="Martin F."/>
        </authorList>
    </citation>
    <scope>NUCLEOTIDE SEQUENCE [LARGE SCALE GENOMIC DNA]</scope>
    <source>
        <strain evidence="3 4">CIRM-BRFM 2984</strain>
    </source>
</reference>
<name>A0AAW0BTT0_9AGAR</name>
<keyword evidence="3" id="KW-0418">Kinase</keyword>
<dbReference type="Pfam" id="PF00069">
    <property type="entry name" value="Pkinase"/>
    <property type="match status" value="1"/>
</dbReference>
<dbReference type="SMART" id="SM00220">
    <property type="entry name" value="S_TKc"/>
    <property type="match status" value="1"/>
</dbReference>
<protein>
    <submittedName>
        <fullName evidence="3">Kinase-like domain-containing protein</fullName>
    </submittedName>
</protein>
<keyword evidence="1" id="KW-0812">Transmembrane</keyword>
<evidence type="ECO:0000259" key="2">
    <source>
        <dbReference type="PROSITE" id="PS50011"/>
    </source>
</evidence>
<dbReference type="PROSITE" id="PS50011">
    <property type="entry name" value="PROTEIN_KINASE_DOM"/>
    <property type="match status" value="1"/>
</dbReference>
<feature type="transmembrane region" description="Helical" evidence="1">
    <location>
        <begin position="6"/>
        <end position="26"/>
    </location>
</feature>
<comment type="caution">
    <text evidence="3">The sequence shown here is derived from an EMBL/GenBank/DDBJ whole genome shotgun (WGS) entry which is preliminary data.</text>
</comment>
<gene>
    <name evidence="3" type="ORF">R3P38DRAFT_2703185</name>
</gene>
<proteinExistence type="predicted"/>
<evidence type="ECO:0000256" key="1">
    <source>
        <dbReference type="SAM" id="Phobius"/>
    </source>
</evidence>
<dbReference type="AlphaFoldDB" id="A0AAW0BTT0"/>
<accession>A0AAW0BTT0</accession>
<dbReference type="Proteomes" id="UP001362999">
    <property type="component" value="Unassembled WGS sequence"/>
</dbReference>
<dbReference type="GO" id="GO:0005524">
    <property type="term" value="F:ATP binding"/>
    <property type="evidence" value="ECO:0007669"/>
    <property type="project" value="InterPro"/>
</dbReference>